<dbReference type="EMBL" id="KN831800">
    <property type="protein sequence ID" value="KIM37071.1"/>
    <property type="molecule type" value="Genomic_DNA"/>
</dbReference>
<name>A0A0C3C062_HEBCY</name>
<reference evidence="1 2" key="1">
    <citation type="submission" date="2014-04" db="EMBL/GenBank/DDBJ databases">
        <authorList>
            <consortium name="DOE Joint Genome Institute"/>
            <person name="Kuo A."/>
            <person name="Gay G."/>
            <person name="Dore J."/>
            <person name="Kohler A."/>
            <person name="Nagy L.G."/>
            <person name="Floudas D."/>
            <person name="Copeland A."/>
            <person name="Barry K.W."/>
            <person name="Cichocki N."/>
            <person name="Veneault-Fourrey C."/>
            <person name="LaButti K."/>
            <person name="Lindquist E.A."/>
            <person name="Lipzen A."/>
            <person name="Lundell T."/>
            <person name="Morin E."/>
            <person name="Murat C."/>
            <person name="Sun H."/>
            <person name="Tunlid A."/>
            <person name="Henrissat B."/>
            <person name="Grigoriev I.V."/>
            <person name="Hibbett D.S."/>
            <person name="Martin F."/>
            <person name="Nordberg H.P."/>
            <person name="Cantor M.N."/>
            <person name="Hua S.X."/>
        </authorList>
    </citation>
    <scope>NUCLEOTIDE SEQUENCE [LARGE SCALE GENOMIC DNA]</scope>
    <source>
        <strain evidence="2">h7</strain>
    </source>
</reference>
<evidence type="ECO:0000313" key="1">
    <source>
        <dbReference type="EMBL" id="KIM37071.1"/>
    </source>
</evidence>
<gene>
    <name evidence="1" type="ORF">M413DRAFT_281247</name>
</gene>
<sequence length="72" mass="9037">MLLFIYLNFTARWRKIWRSRKKRCFSRVSTTFDVRMQWLFFLGWGHKSNPLYFIRHFNQDRTFTLFLIPAEV</sequence>
<dbReference type="AlphaFoldDB" id="A0A0C3C062"/>
<evidence type="ECO:0000313" key="2">
    <source>
        <dbReference type="Proteomes" id="UP000053424"/>
    </source>
</evidence>
<dbReference type="HOGENOM" id="CLU_2722527_0_0_1"/>
<proteinExistence type="predicted"/>
<protein>
    <submittedName>
        <fullName evidence="1">Uncharacterized protein</fullName>
    </submittedName>
</protein>
<keyword evidence="2" id="KW-1185">Reference proteome</keyword>
<dbReference type="Proteomes" id="UP000053424">
    <property type="component" value="Unassembled WGS sequence"/>
</dbReference>
<accession>A0A0C3C062</accession>
<reference evidence="2" key="2">
    <citation type="submission" date="2015-01" db="EMBL/GenBank/DDBJ databases">
        <title>Evolutionary Origins and Diversification of the Mycorrhizal Mutualists.</title>
        <authorList>
            <consortium name="DOE Joint Genome Institute"/>
            <consortium name="Mycorrhizal Genomics Consortium"/>
            <person name="Kohler A."/>
            <person name="Kuo A."/>
            <person name="Nagy L.G."/>
            <person name="Floudas D."/>
            <person name="Copeland A."/>
            <person name="Barry K.W."/>
            <person name="Cichocki N."/>
            <person name="Veneault-Fourrey C."/>
            <person name="LaButti K."/>
            <person name="Lindquist E.A."/>
            <person name="Lipzen A."/>
            <person name="Lundell T."/>
            <person name="Morin E."/>
            <person name="Murat C."/>
            <person name="Riley R."/>
            <person name="Ohm R."/>
            <person name="Sun H."/>
            <person name="Tunlid A."/>
            <person name="Henrissat B."/>
            <person name="Grigoriev I.V."/>
            <person name="Hibbett D.S."/>
            <person name="Martin F."/>
        </authorList>
    </citation>
    <scope>NUCLEOTIDE SEQUENCE [LARGE SCALE GENOMIC DNA]</scope>
    <source>
        <strain evidence="2">h7</strain>
    </source>
</reference>
<organism evidence="1 2">
    <name type="scientific">Hebeloma cylindrosporum</name>
    <dbReference type="NCBI Taxonomy" id="76867"/>
    <lineage>
        <taxon>Eukaryota</taxon>
        <taxon>Fungi</taxon>
        <taxon>Dikarya</taxon>
        <taxon>Basidiomycota</taxon>
        <taxon>Agaricomycotina</taxon>
        <taxon>Agaricomycetes</taxon>
        <taxon>Agaricomycetidae</taxon>
        <taxon>Agaricales</taxon>
        <taxon>Agaricineae</taxon>
        <taxon>Hymenogastraceae</taxon>
        <taxon>Hebeloma</taxon>
    </lineage>
</organism>